<proteinExistence type="predicted"/>
<evidence type="ECO:0000313" key="2">
    <source>
        <dbReference type="Proteomes" id="UP001162780"/>
    </source>
</evidence>
<reference evidence="1" key="1">
    <citation type="submission" date="2022-11" db="EMBL/GenBank/DDBJ databases">
        <title>Methylomonas rapida sp. nov., Carotenoid-Producing Obligate Methanotrophs with High Growth Characteristics and Biotechnological Potential.</title>
        <authorList>
            <person name="Tikhonova E.N."/>
            <person name="Suleimanov R.Z."/>
            <person name="Miroshnikov K."/>
            <person name="Oshkin I.Y."/>
            <person name="Belova S.E."/>
            <person name="Danilova O.V."/>
            <person name="Ashikhmin A."/>
            <person name="Konopkin A."/>
            <person name="But S.Y."/>
            <person name="Khmelenina V.N."/>
            <person name="Kuznetsov N."/>
            <person name="Pimenov N.V."/>
            <person name="Dedysh S.N."/>
        </authorList>
    </citation>
    <scope>NUCLEOTIDE SEQUENCE</scope>
    <source>
        <strain evidence="1">MP1</strain>
    </source>
</reference>
<dbReference type="SUPFAM" id="SSF46955">
    <property type="entry name" value="Putative DNA-binding domain"/>
    <property type="match status" value="1"/>
</dbReference>
<dbReference type="Proteomes" id="UP001162780">
    <property type="component" value="Chromosome"/>
</dbReference>
<accession>A0ABY7GGC6</accession>
<protein>
    <submittedName>
        <fullName evidence="1">Helix-turn-helix domain-containing protein</fullName>
    </submittedName>
</protein>
<organism evidence="1 2">
    <name type="scientific">Methylomonas rapida</name>
    <dbReference type="NCBI Taxonomy" id="2963939"/>
    <lineage>
        <taxon>Bacteria</taxon>
        <taxon>Pseudomonadati</taxon>
        <taxon>Pseudomonadota</taxon>
        <taxon>Gammaproteobacteria</taxon>
        <taxon>Methylococcales</taxon>
        <taxon>Methylococcaceae</taxon>
        <taxon>Methylomonas</taxon>
    </lineage>
</organism>
<dbReference type="RefSeq" id="WP_255188864.1">
    <property type="nucleotide sequence ID" value="NZ_CP113517.1"/>
</dbReference>
<sequence>MTSQANQAPATQARKIEPVSLTKYPPLNEVTRDLLTTDETAFYLGLKPQTLRKWHCEGRDVIRPVYLGRKPMYRKSAVQALIAGEVAA</sequence>
<dbReference type="EMBL" id="CP113517">
    <property type="protein sequence ID" value="WAR43879.1"/>
    <property type="molecule type" value="Genomic_DNA"/>
</dbReference>
<name>A0ABY7GGC6_9GAMM</name>
<keyword evidence="2" id="KW-1185">Reference proteome</keyword>
<dbReference type="InterPro" id="IPR009061">
    <property type="entry name" value="DNA-bd_dom_put_sf"/>
</dbReference>
<evidence type="ECO:0000313" key="1">
    <source>
        <dbReference type="EMBL" id="WAR43879.1"/>
    </source>
</evidence>
<gene>
    <name evidence="1" type="ORF">NM686_016090</name>
</gene>